<dbReference type="HAMAP" id="MF_00134_B">
    <property type="entry name" value="IGPS_B"/>
    <property type="match status" value="1"/>
</dbReference>
<dbReference type="CDD" id="cd00331">
    <property type="entry name" value="IGPS"/>
    <property type="match status" value="1"/>
</dbReference>
<keyword evidence="6 9" id="KW-0822">Tryptophan biosynthesis</keyword>
<evidence type="ECO:0000256" key="4">
    <source>
        <dbReference type="ARBA" id="ARBA00022605"/>
    </source>
</evidence>
<dbReference type="InterPro" id="IPR011060">
    <property type="entry name" value="RibuloseP-bd_barrel"/>
</dbReference>
<evidence type="ECO:0000256" key="7">
    <source>
        <dbReference type="ARBA" id="ARBA00023141"/>
    </source>
</evidence>
<dbReference type="Proteomes" id="UP000683246">
    <property type="component" value="Chromosome"/>
</dbReference>
<keyword evidence="4 9" id="KW-0028">Amino-acid biosynthesis</keyword>
<evidence type="ECO:0000313" key="11">
    <source>
        <dbReference type="EMBL" id="QUI23694.1"/>
    </source>
</evidence>
<evidence type="ECO:0000256" key="1">
    <source>
        <dbReference type="ARBA" id="ARBA00001633"/>
    </source>
</evidence>
<comment type="pathway">
    <text evidence="2 9">Amino-acid biosynthesis; L-tryptophan biosynthesis; L-tryptophan from chorismate: step 4/5.</text>
</comment>
<reference evidence="11" key="1">
    <citation type="submission" date="2020-07" db="EMBL/GenBank/DDBJ databases">
        <title>Vallitalea pronyensis genome.</title>
        <authorList>
            <person name="Postec A."/>
        </authorList>
    </citation>
    <scope>NUCLEOTIDE SEQUENCE</scope>
    <source>
        <strain evidence="11">FatNI3</strain>
    </source>
</reference>
<keyword evidence="12" id="KW-1185">Reference proteome</keyword>
<dbReference type="PANTHER" id="PTHR22854">
    <property type="entry name" value="TRYPTOPHAN BIOSYNTHESIS PROTEIN"/>
    <property type="match status" value="1"/>
</dbReference>
<name>A0A8J8MLG2_9FIRM</name>
<evidence type="ECO:0000256" key="8">
    <source>
        <dbReference type="ARBA" id="ARBA00023239"/>
    </source>
</evidence>
<evidence type="ECO:0000259" key="10">
    <source>
        <dbReference type="Pfam" id="PF00218"/>
    </source>
</evidence>
<proteinExistence type="inferred from homology"/>
<comment type="similarity">
    <text evidence="3 9">Belongs to the TrpC family.</text>
</comment>
<dbReference type="AlphaFoldDB" id="A0A8J8MLG2"/>
<protein>
    <recommendedName>
        <fullName evidence="9">Indole-3-glycerol phosphate synthase</fullName>
        <shortName evidence="9">IGPS</shortName>
        <ecNumber evidence="9">4.1.1.48</ecNumber>
    </recommendedName>
</protein>
<dbReference type="UniPathway" id="UPA00035">
    <property type="reaction ID" value="UER00043"/>
</dbReference>
<feature type="domain" description="Indole-3-glycerol phosphate synthase" evidence="10">
    <location>
        <begin position="7"/>
        <end position="257"/>
    </location>
</feature>
<evidence type="ECO:0000256" key="5">
    <source>
        <dbReference type="ARBA" id="ARBA00022793"/>
    </source>
</evidence>
<dbReference type="FunFam" id="3.20.20.70:FF:000024">
    <property type="entry name" value="Indole-3-glycerol phosphate synthase"/>
    <property type="match status" value="1"/>
</dbReference>
<dbReference type="InterPro" id="IPR001468">
    <property type="entry name" value="Indole-3-GlycerolPSynthase_CS"/>
</dbReference>
<dbReference type="GO" id="GO:0004425">
    <property type="term" value="F:indole-3-glycerol-phosphate synthase activity"/>
    <property type="evidence" value="ECO:0007669"/>
    <property type="project" value="UniProtKB-UniRule"/>
</dbReference>
<dbReference type="InterPro" id="IPR013785">
    <property type="entry name" value="Aldolase_TIM"/>
</dbReference>
<comment type="catalytic activity">
    <reaction evidence="1 9">
        <text>1-(2-carboxyphenylamino)-1-deoxy-D-ribulose 5-phosphate + H(+) = (1S,2R)-1-C-(indol-3-yl)glycerol 3-phosphate + CO2 + H2O</text>
        <dbReference type="Rhea" id="RHEA:23476"/>
        <dbReference type="ChEBI" id="CHEBI:15377"/>
        <dbReference type="ChEBI" id="CHEBI:15378"/>
        <dbReference type="ChEBI" id="CHEBI:16526"/>
        <dbReference type="ChEBI" id="CHEBI:58613"/>
        <dbReference type="ChEBI" id="CHEBI:58866"/>
        <dbReference type="EC" id="4.1.1.48"/>
    </reaction>
</comment>
<sequence length="263" mass="29727">MEKKLYLEAIIRQKEKRLKEKYTENSLQDFLKKITSVPKPPSFYDAMAKEGLSIIGEIKKASPSKGLIREAFNPMALADSYKDVVDALSVLTEEDYFQGHDAYLRDVSQRVTIPTLCKDFIVDDLQIYQAKCLGASCVLLIVAILEDKQLKDFIQLSKNLGLDVLVEVHNQDEIKRAVDARANIIGVNNRDLTRFTVDVQTTCRLRSYIPDHCLVISESGIRGAEEIERLRGCPIHGILVGESFMRCKDIGAKAKELRDAYET</sequence>
<dbReference type="GO" id="GO:0004640">
    <property type="term" value="F:phosphoribosylanthranilate isomerase activity"/>
    <property type="evidence" value="ECO:0007669"/>
    <property type="project" value="TreeGrafter"/>
</dbReference>
<evidence type="ECO:0000256" key="9">
    <source>
        <dbReference type="HAMAP-Rule" id="MF_00134"/>
    </source>
</evidence>
<dbReference type="EC" id="4.1.1.48" evidence="9"/>
<dbReference type="NCBIfam" id="NF001377">
    <property type="entry name" value="PRK00278.2-4"/>
    <property type="match status" value="1"/>
</dbReference>
<dbReference type="Gene3D" id="3.20.20.70">
    <property type="entry name" value="Aldolase class I"/>
    <property type="match status" value="1"/>
</dbReference>
<keyword evidence="7 9" id="KW-0057">Aromatic amino acid biosynthesis</keyword>
<evidence type="ECO:0000256" key="3">
    <source>
        <dbReference type="ARBA" id="ARBA00008737"/>
    </source>
</evidence>
<dbReference type="InterPro" id="IPR045186">
    <property type="entry name" value="Indole-3-glycerol_P_synth"/>
</dbReference>
<evidence type="ECO:0000256" key="2">
    <source>
        <dbReference type="ARBA" id="ARBA00004696"/>
    </source>
</evidence>
<organism evidence="11 12">
    <name type="scientific">Vallitalea pronyensis</name>
    <dbReference type="NCBI Taxonomy" id="1348613"/>
    <lineage>
        <taxon>Bacteria</taxon>
        <taxon>Bacillati</taxon>
        <taxon>Bacillota</taxon>
        <taxon>Clostridia</taxon>
        <taxon>Lachnospirales</taxon>
        <taxon>Vallitaleaceae</taxon>
        <taxon>Vallitalea</taxon>
    </lineage>
</organism>
<accession>A0A8J8MLG2</accession>
<gene>
    <name evidence="9 11" type="primary">trpC</name>
    <name evidence="11" type="ORF">HZI73_15960</name>
</gene>
<dbReference type="SUPFAM" id="SSF51366">
    <property type="entry name" value="Ribulose-phoshate binding barrel"/>
    <property type="match status" value="1"/>
</dbReference>
<dbReference type="InterPro" id="IPR013798">
    <property type="entry name" value="Indole-3-glycerol_P_synth_dom"/>
</dbReference>
<dbReference type="KEGG" id="vpy:HZI73_15960"/>
<keyword evidence="8 9" id="KW-0456">Lyase</keyword>
<dbReference type="PANTHER" id="PTHR22854:SF2">
    <property type="entry name" value="INDOLE-3-GLYCEROL-PHOSPHATE SYNTHASE"/>
    <property type="match status" value="1"/>
</dbReference>
<evidence type="ECO:0000256" key="6">
    <source>
        <dbReference type="ARBA" id="ARBA00022822"/>
    </source>
</evidence>
<evidence type="ECO:0000313" key="12">
    <source>
        <dbReference type="Proteomes" id="UP000683246"/>
    </source>
</evidence>
<dbReference type="EMBL" id="CP058649">
    <property type="protein sequence ID" value="QUI23694.1"/>
    <property type="molecule type" value="Genomic_DNA"/>
</dbReference>
<keyword evidence="5 9" id="KW-0210">Decarboxylase</keyword>
<dbReference type="Pfam" id="PF00218">
    <property type="entry name" value="IGPS"/>
    <property type="match status" value="1"/>
</dbReference>
<dbReference type="PROSITE" id="PS00614">
    <property type="entry name" value="IGPS"/>
    <property type="match status" value="1"/>
</dbReference>
<dbReference type="RefSeq" id="WP_212694379.1">
    <property type="nucleotide sequence ID" value="NZ_CP058649.1"/>
</dbReference>
<dbReference type="GO" id="GO:0000162">
    <property type="term" value="P:L-tryptophan biosynthetic process"/>
    <property type="evidence" value="ECO:0007669"/>
    <property type="project" value="UniProtKB-UniRule"/>
</dbReference>